<sequence length="238" mass="27465">MENSDNKENMDVDDIPIENPFEDPDRINFPPMNWDTREDYFSSLALPSPWTPARRVINLDLSPELERSETPPRFQDESTYVPINRLHCSDEGTPIKFPDVLSPVESGMFLRMFYDSYPQNMDNFEHNNHSVKCNSFDVLPSLIQVISSETFLIMNRFRYLSVETKEALPSFVDQPKIFSINKTSTVNFHIRSPPTFGSSLLTSNIKPESILEMSITRFPRFVDSPPISPRALCDDNFN</sequence>
<reference evidence="2 3" key="1">
    <citation type="journal article" date="2014" name="Genome Biol. Evol.">
        <title>The genome of the myxosporean Thelohanellus kitauei shows adaptations to nutrient acquisition within its fish host.</title>
        <authorList>
            <person name="Yang Y."/>
            <person name="Xiong J."/>
            <person name="Zhou Z."/>
            <person name="Huo F."/>
            <person name="Miao W."/>
            <person name="Ran C."/>
            <person name="Liu Y."/>
            <person name="Zhang J."/>
            <person name="Feng J."/>
            <person name="Wang M."/>
            <person name="Wang M."/>
            <person name="Wang L."/>
            <person name="Yao B."/>
        </authorList>
    </citation>
    <scope>NUCLEOTIDE SEQUENCE [LARGE SCALE GENOMIC DNA]</scope>
    <source>
        <strain evidence="2">Wuqing</strain>
    </source>
</reference>
<proteinExistence type="predicted"/>
<evidence type="ECO:0000313" key="2">
    <source>
        <dbReference type="EMBL" id="KII65766.1"/>
    </source>
</evidence>
<comment type="caution">
    <text evidence="2">The sequence shown here is derived from an EMBL/GenBank/DDBJ whole genome shotgun (WGS) entry which is preliminary data.</text>
</comment>
<keyword evidence="3" id="KW-1185">Reference proteome</keyword>
<protein>
    <submittedName>
        <fullName evidence="2">Uncharacterized protein</fullName>
    </submittedName>
</protein>
<name>A0A0C2MF52_THEKT</name>
<feature type="compositionally biased region" description="Acidic residues" evidence="1">
    <location>
        <begin position="11"/>
        <end position="22"/>
    </location>
</feature>
<organism evidence="2 3">
    <name type="scientific">Thelohanellus kitauei</name>
    <name type="common">Myxosporean</name>
    <dbReference type="NCBI Taxonomy" id="669202"/>
    <lineage>
        <taxon>Eukaryota</taxon>
        <taxon>Metazoa</taxon>
        <taxon>Cnidaria</taxon>
        <taxon>Myxozoa</taxon>
        <taxon>Myxosporea</taxon>
        <taxon>Bivalvulida</taxon>
        <taxon>Platysporina</taxon>
        <taxon>Myxobolidae</taxon>
        <taxon>Thelohanellus</taxon>
    </lineage>
</organism>
<accession>A0A0C2MF52</accession>
<feature type="compositionally biased region" description="Basic and acidic residues" evidence="1">
    <location>
        <begin position="1"/>
        <end position="10"/>
    </location>
</feature>
<dbReference type="AlphaFoldDB" id="A0A0C2MF52"/>
<evidence type="ECO:0000256" key="1">
    <source>
        <dbReference type="SAM" id="MobiDB-lite"/>
    </source>
</evidence>
<dbReference type="Proteomes" id="UP000031668">
    <property type="component" value="Unassembled WGS sequence"/>
</dbReference>
<feature type="region of interest" description="Disordered" evidence="1">
    <location>
        <begin position="1"/>
        <end position="24"/>
    </location>
</feature>
<dbReference type="EMBL" id="JWZT01003729">
    <property type="protein sequence ID" value="KII65766.1"/>
    <property type="molecule type" value="Genomic_DNA"/>
</dbReference>
<gene>
    <name evidence="2" type="ORF">RF11_00282</name>
</gene>
<evidence type="ECO:0000313" key="3">
    <source>
        <dbReference type="Proteomes" id="UP000031668"/>
    </source>
</evidence>